<feature type="transmembrane region" description="Helical" evidence="1">
    <location>
        <begin position="156"/>
        <end position="174"/>
    </location>
</feature>
<keyword evidence="3" id="KW-1185">Reference proteome</keyword>
<evidence type="ECO:0000313" key="3">
    <source>
        <dbReference type="Proteomes" id="UP000016927"/>
    </source>
</evidence>
<organism evidence="2 3">
    <name type="scientific">Nosema bombycis (strain CQ1 / CVCC 102059)</name>
    <name type="common">Microsporidian parasite</name>
    <name type="synonym">Pebrine of silkworm</name>
    <dbReference type="NCBI Taxonomy" id="578461"/>
    <lineage>
        <taxon>Eukaryota</taxon>
        <taxon>Fungi</taxon>
        <taxon>Fungi incertae sedis</taxon>
        <taxon>Microsporidia</taxon>
        <taxon>Nosematidae</taxon>
        <taxon>Nosema</taxon>
    </lineage>
</organism>
<keyword evidence="1" id="KW-0472">Membrane</keyword>
<dbReference type="AlphaFoldDB" id="R0MDV7"/>
<evidence type="ECO:0000256" key="1">
    <source>
        <dbReference type="SAM" id="Phobius"/>
    </source>
</evidence>
<dbReference type="Proteomes" id="UP000016927">
    <property type="component" value="Unassembled WGS sequence"/>
</dbReference>
<gene>
    <name evidence="2" type="ORF">NBO_482g0004</name>
</gene>
<accession>R0MDV7</accession>
<protein>
    <submittedName>
        <fullName evidence="2">Uncharacterized protein</fullName>
    </submittedName>
</protein>
<dbReference type="EMBL" id="KB909390">
    <property type="protein sequence ID" value="EOB12265.1"/>
    <property type="molecule type" value="Genomic_DNA"/>
</dbReference>
<feature type="transmembrane region" description="Helical" evidence="1">
    <location>
        <begin position="114"/>
        <end position="144"/>
    </location>
</feature>
<proteinExistence type="predicted"/>
<evidence type="ECO:0000313" key="2">
    <source>
        <dbReference type="EMBL" id="EOB12265.1"/>
    </source>
</evidence>
<name>R0MDV7_NOSB1</name>
<keyword evidence="1" id="KW-0812">Transmembrane</keyword>
<dbReference type="HOGENOM" id="CLU_1482406_0_0_1"/>
<dbReference type="VEuPathDB" id="MicrosporidiaDB:NBO_482g0004"/>
<reference evidence="2 3" key="1">
    <citation type="journal article" date="2013" name="BMC Genomics">
        <title>Comparative genomics of parasitic silkworm microsporidia reveal an association between genome expansion and host adaptation.</title>
        <authorList>
            <person name="Pan G."/>
            <person name="Xu J."/>
            <person name="Li T."/>
            <person name="Xia Q."/>
            <person name="Liu S.L."/>
            <person name="Zhang G."/>
            <person name="Li S."/>
            <person name="Li C."/>
            <person name="Liu H."/>
            <person name="Yang L."/>
            <person name="Liu T."/>
            <person name="Zhang X."/>
            <person name="Wu Z."/>
            <person name="Fan W."/>
            <person name="Dang X."/>
            <person name="Xiang H."/>
            <person name="Tao M."/>
            <person name="Li Y."/>
            <person name="Hu J."/>
            <person name="Li Z."/>
            <person name="Lin L."/>
            <person name="Luo J."/>
            <person name="Geng L."/>
            <person name="Wang L."/>
            <person name="Long M."/>
            <person name="Wan Y."/>
            <person name="He N."/>
            <person name="Zhang Z."/>
            <person name="Lu C."/>
            <person name="Keeling P.J."/>
            <person name="Wang J."/>
            <person name="Xiang Z."/>
            <person name="Zhou Z."/>
        </authorList>
    </citation>
    <scope>NUCLEOTIDE SEQUENCE [LARGE SCALE GENOMIC DNA]</scope>
    <source>
        <strain evidence="3">CQ1 / CVCC 102059</strain>
    </source>
</reference>
<keyword evidence="1" id="KW-1133">Transmembrane helix</keyword>
<sequence>MNYFFIFVINEIKTSLENFSATNTVLKNKKDELIFNNGRYEKMNDQSPSDEICFVLCHEDFKTSETITDYTMIPVSETGNMTKTKKSSFELIEKTPDTFTDLDKNILRKRNPSFLEYFIIFNGKMVSSCVVLIFILISLAFYYYKKGNHKKTWTSLLAIGIIPMMIIIGTIISGRKNLKALK</sequence>